<protein>
    <submittedName>
        <fullName evidence="2">Uncharacterized protein</fullName>
    </submittedName>
</protein>
<organism evidence="2">
    <name type="scientific">Tanacetum cinerariifolium</name>
    <name type="common">Dalmatian daisy</name>
    <name type="synonym">Chrysanthemum cinerariifolium</name>
    <dbReference type="NCBI Taxonomy" id="118510"/>
    <lineage>
        <taxon>Eukaryota</taxon>
        <taxon>Viridiplantae</taxon>
        <taxon>Streptophyta</taxon>
        <taxon>Embryophyta</taxon>
        <taxon>Tracheophyta</taxon>
        <taxon>Spermatophyta</taxon>
        <taxon>Magnoliopsida</taxon>
        <taxon>eudicotyledons</taxon>
        <taxon>Gunneridae</taxon>
        <taxon>Pentapetalae</taxon>
        <taxon>asterids</taxon>
        <taxon>campanulids</taxon>
        <taxon>Asterales</taxon>
        <taxon>Asteraceae</taxon>
        <taxon>Asteroideae</taxon>
        <taxon>Anthemideae</taxon>
        <taxon>Anthemidinae</taxon>
        <taxon>Tanacetum</taxon>
    </lineage>
</organism>
<feature type="non-terminal residue" evidence="2">
    <location>
        <position position="200"/>
    </location>
</feature>
<sequence length="200" mass="22916">NGAHVGYNCPAQVLTFQTLPSFPQQYHGCEDCGVTHEPYQCQPKNHDYYDEQNSCYESNSFGFDQIQTPQYTVNHLIFNAHNDLDSQNKLMEQMTSMCEMVGQLIQKKQEEKQIQEDQAANARYWTIPAYYDDDEDYNFAITQNEPVDSLSMRDEHLDTVSATKSEKFIKSSVENLVPNPRSLLNHDSSIIPSSSKIDSL</sequence>
<accession>A0A699S8K0</accession>
<feature type="non-terminal residue" evidence="2">
    <location>
        <position position="1"/>
    </location>
</feature>
<dbReference type="EMBL" id="BKCJ011143933">
    <property type="protein sequence ID" value="GFC93545.1"/>
    <property type="molecule type" value="Genomic_DNA"/>
</dbReference>
<gene>
    <name evidence="2" type="ORF">Tci_865515</name>
</gene>
<comment type="caution">
    <text evidence="2">The sequence shown here is derived from an EMBL/GenBank/DDBJ whole genome shotgun (WGS) entry which is preliminary data.</text>
</comment>
<dbReference type="AlphaFoldDB" id="A0A699S8K0"/>
<evidence type="ECO:0000256" key="1">
    <source>
        <dbReference type="SAM" id="MobiDB-lite"/>
    </source>
</evidence>
<reference evidence="2" key="1">
    <citation type="journal article" date="2019" name="Sci. Rep.">
        <title>Draft genome of Tanacetum cinerariifolium, the natural source of mosquito coil.</title>
        <authorList>
            <person name="Yamashiro T."/>
            <person name="Shiraishi A."/>
            <person name="Satake H."/>
            <person name="Nakayama K."/>
        </authorList>
    </citation>
    <scope>NUCLEOTIDE SEQUENCE</scope>
</reference>
<name>A0A699S8K0_TANCI</name>
<feature type="region of interest" description="Disordered" evidence="1">
    <location>
        <begin position="181"/>
        <end position="200"/>
    </location>
</feature>
<evidence type="ECO:0000313" key="2">
    <source>
        <dbReference type="EMBL" id="GFC93545.1"/>
    </source>
</evidence>
<feature type="compositionally biased region" description="Low complexity" evidence="1">
    <location>
        <begin position="187"/>
        <end position="200"/>
    </location>
</feature>
<proteinExistence type="predicted"/>